<dbReference type="Pfam" id="PF01237">
    <property type="entry name" value="Oxysterol_BP"/>
    <property type="match status" value="1"/>
</dbReference>
<dbReference type="EMBL" id="LDAU01000104">
    <property type="protein sequence ID" value="KRX05845.1"/>
    <property type="molecule type" value="Genomic_DNA"/>
</dbReference>
<dbReference type="InParanoid" id="A0A0V0QVE3"/>
<keyword evidence="5" id="KW-1185">Reference proteome</keyword>
<comment type="caution">
    <text evidence="4">The sequence shown here is derived from an EMBL/GenBank/DDBJ whole genome shotgun (WGS) entry which is preliminary data.</text>
</comment>
<reference evidence="4 5" key="1">
    <citation type="journal article" date="2015" name="Sci. Rep.">
        <title>Genome of the facultative scuticociliatosis pathogen Pseudocohnilembus persalinus provides insight into its virulence through horizontal gene transfer.</title>
        <authorList>
            <person name="Xiong J."/>
            <person name="Wang G."/>
            <person name="Cheng J."/>
            <person name="Tian M."/>
            <person name="Pan X."/>
            <person name="Warren A."/>
            <person name="Jiang C."/>
            <person name="Yuan D."/>
            <person name="Miao W."/>
        </authorList>
    </citation>
    <scope>NUCLEOTIDE SEQUENCE [LARGE SCALE GENOMIC DNA]</scope>
    <source>
        <strain evidence="4">36N120E</strain>
    </source>
</reference>
<evidence type="ECO:0008006" key="6">
    <source>
        <dbReference type="Google" id="ProtNLM"/>
    </source>
</evidence>
<proteinExistence type="inferred from homology"/>
<dbReference type="Gene3D" id="2.40.160.120">
    <property type="match status" value="1"/>
</dbReference>
<dbReference type="PROSITE" id="PS01013">
    <property type="entry name" value="OSBP"/>
    <property type="match status" value="1"/>
</dbReference>
<evidence type="ECO:0000256" key="3">
    <source>
        <dbReference type="SAM" id="MobiDB-lite"/>
    </source>
</evidence>
<evidence type="ECO:0000313" key="5">
    <source>
        <dbReference type="Proteomes" id="UP000054937"/>
    </source>
</evidence>
<protein>
    <recommendedName>
        <fullName evidence="6">Oxysterol-binding protein</fullName>
    </recommendedName>
</protein>
<keyword evidence="2" id="KW-0175">Coiled coil</keyword>
<dbReference type="SUPFAM" id="SSF144000">
    <property type="entry name" value="Oxysterol-binding protein-like"/>
    <property type="match status" value="1"/>
</dbReference>
<sequence>MQYYEINKLDSKYQLFIKWKNQEETNKIINLDVIYECIKKLENQNDNNFQVNEKIQALKNYVQSLQDDQLIEHKFEQYFADCENQEKYLKIIVNDLFEILKLKGEKYIQEFLRNEHSEKIKNYYDHLSKILEQNSNKSEDQLIEIENNIRQTIQNPSEKIIIEELNEILKIETKILTEKQQFKNQNHHDQKALNIYEYLQNNKISEQQSKIIENLITEKNQHILNCIQNYHIQDIGIKQKEEQKTIYPINNQDKQDNIDENQQINNSNVKNNDKKNDKKNKKQHRILWFNKDYKSIQTEKGGNNGLHYINKEFLKVQSKVYGIMVKKFGKVIFTGKPIYSITIPTCMFQAESMLERTAYTFGHNYYLNYAACTDDISESIKFATCFFQSSFLLGLTQQLPLNPILGETFQGRINGDPIYFEQISHHPPISYYLMIGQNYKLHSPHQPAASIHFSYVEGTRTGNPVIELQNGKKIYYIWFPIRIKGLVFGERVIKIVGRSFCFEPESRTICQLNYDQNVSKQQFYSNIQNKYDVISGGIYQVTQKCIEKFIKAHKFPSTYNPNLKVHLETEVEKIISKAEGDYKEFLSYDGVKYWNANVQRPFIIQMENHPLPSDSRYRMDSIALRQGDSKKADKNKDYLENLQRNDKKLRIKYSKKK</sequence>
<dbReference type="FunFam" id="2.40.160.120:FF:000015">
    <property type="entry name" value="Oxysterol binding protein, putative"/>
    <property type="match status" value="1"/>
</dbReference>
<feature type="coiled-coil region" evidence="2">
    <location>
        <begin position="128"/>
        <end position="155"/>
    </location>
</feature>
<dbReference type="AlphaFoldDB" id="A0A0V0QVE3"/>
<feature type="region of interest" description="Disordered" evidence="3">
    <location>
        <begin position="249"/>
        <end position="281"/>
    </location>
</feature>
<dbReference type="GO" id="GO:0005829">
    <property type="term" value="C:cytosol"/>
    <property type="evidence" value="ECO:0007669"/>
    <property type="project" value="TreeGrafter"/>
</dbReference>
<dbReference type="OrthoDB" id="287672at2759"/>
<gene>
    <name evidence="4" type="ORF">PPERSA_02377</name>
</gene>
<dbReference type="InterPro" id="IPR037239">
    <property type="entry name" value="OSBP_sf"/>
</dbReference>
<evidence type="ECO:0000256" key="2">
    <source>
        <dbReference type="SAM" id="Coils"/>
    </source>
</evidence>
<organism evidence="4 5">
    <name type="scientific">Pseudocohnilembus persalinus</name>
    <name type="common">Ciliate</name>
    <dbReference type="NCBI Taxonomy" id="266149"/>
    <lineage>
        <taxon>Eukaryota</taxon>
        <taxon>Sar</taxon>
        <taxon>Alveolata</taxon>
        <taxon>Ciliophora</taxon>
        <taxon>Intramacronucleata</taxon>
        <taxon>Oligohymenophorea</taxon>
        <taxon>Scuticociliatia</taxon>
        <taxon>Philasterida</taxon>
        <taxon>Pseudocohnilembidae</taxon>
        <taxon>Pseudocohnilembus</taxon>
    </lineage>
</organism>
<evidence type="ECO:0000313" key="4">
    <source>
        <dbReference type="EMBL" id="KRX05845.1"/>
    </source>
</evidence>
<evidence type="ECO:0000256" key="1">
    <source>
        <dbReference type="RuleBase" id="RU003844"/>
    </source>
</evidence>
<dbReference type="PANTHER" id="PTHR10972:SF148">
    <property type="entry name" value="OXYSTEROL-BINDING PROTEIN 9"/>
    <property type="match status" value="1"/>
</dbReference>
<dbReference type="GO" id="GO:0032934">
    <property type="term" value="F:sterol binding"/>
    <property type="evidence" value="ECO:0007669"/>
    <property type="project" value="TreeGrafter"/>
</dbReference>
<name>A0A0V0QVE3_PSEPJ</name>
<accession>A0A0V0QVE3</accession>
<dbReference type="InterPro" id="IPR000648">
    <property type="entry name" value="Oxysterol-bd"/>
</dbReference>
<dbReference type="InterPro" id="IPR018494">
    <property type="entry name" value="Oxysterol-bd_CS"/>
</dbReference>
<dbReference type="PANTHER" id="PTHR10972">
    <property type="entry name" value="OXYSTEROL-BINDING PROTEIN-RELATED"/>
    <property type="match status" value="1"/>
</dbReference>
<dbReference type="Proteomes" id="UP000054937">
    <property type="component" value="Unassembled WGS sequence"/>
</dbReference>
<comment type="similarity">
    <text evidence="1">Belongs to the OSBP family.</text>
</comment>
<feature type="compositionally biased region" description="Low complexity" evidence="3">
    <location>
        <begin position="260"/>
        <end position="270"/>
    </location>
</feature>
<dbReference type="GO" id="GO:0016020">
    <property type="term" value="C:membrane"/>
    <property type="evidence" value="ECO:0007669"/>
    <property type="project" value="TreeGrafter"/>
</dbReference>